<feature type="domain" description="Gp5/Type VI secretion system Vgr C-terminal trimerisation" evidence="3">
    <location>
        <begin position="470"/>
        <end position="574"/>
    </location>
</feature>
<dbReference type="Pfam" id="PF05954">
    <property type="entry name" value="Phage_GPD"/>
    <property type="match status" value="1"/>
</dbReference>
<proteinExistence type="inferred from homology"/>
<dbReference type="Gene3D" id="3.55.50.10">
    <property type="entry name" value="Baseplate protein-like domains"/>
    <property type="match status" value="1"/>
</dbReference>
<dbReference type="Proteomes" id="UP000240728">
    <property type="component" value="Unassembled WGS sequence"/>
</dbReference>
<evidence type="ECO:0000313" key="5">
    <source>
        <dbReference type="Proteomes" id="UP000240728"/>
    </source>
</evidence>
<sequence>MAQQTGLQFTFTVEGLDASTFAVTEFKGNDTLSLPFSFTVNLASRNPSLSPNETIDRNAKLTVWQQGKLQQQWHGIVRQFVQGDTGHSHTIYQVEFVPPFARLALRQNCRIFQTQTVPEIISILLQEMGINDYNFAINRPFTQREYCAQYRESDLAFIDRIAAEEGLVYYFNHGSNKNTLIFTDNTQNVASLAEPLTYNCRNGGSSSVPFIRTFARNTQIGSSSAQLKDYSFKKPAYSFLQTSEAKEADYQQSTYEHYDYPGRYKDDENGKPFVQFRIESLRRNAHTANAKSNVPTILPGVKFTLQDHDDDTCNRDWLIIAVTHIGTQPQALEEAGGEGATTYNNEFIVIPAHRPWRPPFNVKPQVDGPQIAKVVGPEGEEIYCDTYGRVKIQFPWDRYSNSDDKASCWVRVSQGWAGSQYGMVALPRVGHEVIVSFLEGDPDQPIITGRTYNATNQPPYELPAHKTRTVLRTETHQGDGYNELRFEDQAGKEEIYVHAQKDVNVLVENDRTDNIKHNLHLDVANERFSHIKANDHLTVEGESRQHTKGNYTLAVDGSLHMKQGKALLLDAGNEVHLKAGSKIVIEAGAELTLKAGGSFVKIDASGVSISGAAINLNSGGSAGNGSGYAGVSPLLPGAIEAAAQLEQVPPLFLEALLTASQANVPLLPLCGLQTDGQCQRGEQCLCKK</sequence>
<protein>
    <submittedName>
        <fullName evidence="4">Type VI secretion system tip protein VgrG</fullName>
    </submittedName>
</protein>
<dbReference type="InterPro" id="IPR006533">
    <property type="entry name" value="T6SS_Vgr_RhsGE"/>
</dbReference>
<feature type="domain" description="Gp5/Type VI secretion system Vgr protein OB-fold" evidence="2">
    <location>
        <begin position="387"/>
        <end position="452"/>
    </location>
</feature>
<dbReference type="NCBIfam" id="TIGR01646">
    <property type="entry name" value="vgr_GE"/>
    <property type="match status" value="1"/>
</dbReference>
<dbReference type="SUPFAM" id="SSF69255">
    <property type="entry name" value="gp5 N-terminal domain-like"/>
    <property type="match status" value="1"/>
</dbReference>
<dbReference type="Gene3D" id="2.40.50.230">
    <property type="entry name" value="Gp5 N-terminal domain"/>
    <property type="match status" value="1"/>
</dbReference>
<dbReference type="AlphaFoldDB" id="A0AAX0YP61"/>
<gene>
    <name evidence="4" type="ORF">C0W53_21610</name>
</gene>
<reference evidence="4 5" key="1">
    <citation type="submission" date="2018-01" db="EMBL/GenBank/DDBJ databases">
        <title>Whole genome sequencing of Histamine producing bacteria.</title>
        <authorList>
            <person name="Butler K."/>
        </authorList>
    </citation>
    <scope>NUCLEOTIDE SEQUENCE [LARGE SCALE GENOMIC DNA]</scope>
    <source>
        <strain evidence="4 5">A1-4</strain>
    </source>
</reference>
<dbReference type="InterPro" id="IPR050708">
    <property type="entry name" value="T6SS_VgrG/RHS"/>
</dbReference>
<dbReference type="Gene3D" id="2.30.110.50">
    <property type="match status" value="1"/>
</dbReference>
<evidence type="ECO:0000259" key="2">
    <source>
        <dbReference type="Pfam" id="PF04717"/>
    </source>
</evidence>
<dbReference type="Pfam" id="PF04717">
    <property type="entry name" value="Phage_base_V"/>
    <property type="match status" value="1"/>
</dbReference>
<dbReference type="InterPro" id="IPR054030">
    <property type="entry name" value="Gp5_Vgr_C"/>
</dbReference>
<dbReference type="EMBL" id="PYOZ01000026">
    <property type="protein sequence ID" value="PSX39134.1"/>
    <property type="molecule type" value="Genomic_DNA"/>
</dbReference>
<accession>A0AAX0YP61</accession>
<comment type="similarity">
    <text evidence="1">Belongs to the VgrG protein family.</text>
</comment>
<dbReference type="SUPFAM" id="SSF69279">
    <property type="entry name" value="Phage tail proteins"/>
    <property type="match status" value="2"/>
</dbReference>
<dbReference type="NCBIfam" id="TIGR03361">
    <property type="entry name" value="VI_Rhs_Vgr"/>
    <property type="match status" value="1"/>
</dbReference>
<dbReference type="PANTHER" id="PTHR32305">
    <property type="match status" value="1"/>
</dbReference>
<keyword evidence="5" id="KW-1185">Reference proteome</keyword>
<dbReference type="Gene3D" id="4.10.220.110">
    <property type="match status" value="1"/>
</dbReference>
<organism evidence="4 5">
    <name type="scientific">Photobacterium kishitanii</name>
    <dbReference type="NCBI Taxonomy" id="318456"/>
    <lineage>
        <taxon>Bacteria</taxon>
        <taxon>Pseudomonadati</taxon>
        <taxon>Pseudomonadota</taxon>
        <taxon>Gammaproteobacteria</taxon>
        <taxon>Vibrionales</taxon>
        <taxon>Vibrionaceae</taxon>
        <taxon>Photobacterium</taxon>
    </lineage>
</organism>
<dbReference type="Pfam" id="PF22178">
    <property type="entry name" value="Gp5_trimer_C"/>
    <property type="match status" value="1"/>
</dbReference>
<dbReference type="PANTHER" id="PTHR32305:SF11">
    <property type="entry name" value="TYPE VI SECRETION SYSTEM SPIKE PROTEIN VGRG3"/>
    <property type="match status" value="1"/>
</dbReference>
<comment type="caution">
    <text evidence="4">The sequence shown here is derived from an EMBL/GenBank/DDBJ whole genome shotgun (WGS) entry which is preliminary data.</text>
</comment>
<dbReference type="InterPro" id="IPR037026">
    <property type="entry name" value="Vgr_OB-fold_dom_sf"/>
</dbReference>
<dbReference type="RefSeq" id="WP_045041109.1">
    <property type="nucleotide sequence ID" value="NZ_JZTB01000001.1"/>
</dbReference>
<dbReference type="InterPro" id="IPR017847">
    <property type="entry name" value="T6SS_RhsGE_Vgr_subset"/>
</dbReference>
<evidence type="ECO:0000313" key="4">
    <source>
        <dbReference type="EMBL" id="PSX39134.1"/>
    </source>
</evidence>
<evidence type="ECO:0000256" key="1">
    <source>
        <dbReference type="ARBA" id="ARBA00005558"/>
    </source>
</evidence>
<name>A0AAX0YP61_9GAMM</name>
<dbReference type="SUPFAM" id="SSF69349">
    <property type="entry name" value="Phage fibre proteins"/>
    <property type="match status" value="1"/>
</dbReference>
<evidence type="ECO:0000259" key="3">
    <source>
        <dbReference type="Pfam" id="PF22178"/>
    </source>
</evidence>
<dbReference type="InterPro" id="IPR006531">
    <property type="entry name" value="Gp5/Vgr_OB"/>
</dbReference>